<dbReference type="AlphaFoldDB" id="W9DFM4"/>
<accession>W9DFM4</accession>
<reference evidence="3 4" key="1">
    <citation type="journal article" date="2014" name="Genome Announc.">
        <title>Draft Genome Sequence of Gordonia alkanivorans Strain CGMCC6845, a Halotolerant Hydrocarbon-Degrading Bacterium.</title>
        <authorList>
            <person name="Wang X."/>
            <person name="Jin D."/>
            <person name="Zhou L."/>
            <person name="Wu L."/>
            <person name="An W."/>
            <person name="Zhao L."/>
        </authorList>
    </citation>
    <scope>NUCLEOTIDE SEQUENCE [LARGE SCALE GENOMIC DNA]</scope>
    <source>
        <strain evidence="3 4">CGMCC 6845</strain>
    </source>
</reference>
<name>W9DFM4_9ACTN</name>
<comment type="caution">
    <text evidence="3">The sequence shown here is derived from an EMBL/GenBank/DDBJ whole genome shotgun (WGS) entry which is preliminary data.</text>
</comment>
<proteinExistence type="predicted"/>
<evidence type="ECO:0000256" key="1">
    <source>
        <dbReference type="SAM" id="MobiDB-lite"/>
    </source>
</evidence>
<feature type="region of interest" description="Disordered" evidence="1">
    <location>
        <begin position="266"/>
        <end position="286"/>
    </location>
</feature>
<protein>
    <submittedName>
        <fullName evidence="3">Uncharacterized protein</fullName>
    </submittedName>
</protein>
<sequence length="286" mass="30715">MTIRRTASVLLAVLTLAVAGCSTASTPAENAFTSAKSTTLSTVAPQDYQYPAGLAGPYSVVWSAAEPIDLHSRPAELARAYLESCQLSVFGRPNVYPGAVAAAPEPSLENQVGCLYATKRPEATFPAYYGTLYARITELIVSDKTISAGGCYTRIGRAEVETHEPDTTSATAQEFSFTADLPDGSIDPRRNVNRTARPGSGTRAPQFDVFYPWKFRAVPWGTPQPAEGPPNNRDCARWAASLVDQVPAFSGQKPFTSTGRSATLTPRMFGERGFPTFPQTPAWPSP</sequence>
<feature type="region of interest" description="Disordered" evidence="1">
    <location>
        <begin position="179"/>
        <end position="203"/>
    </location>
</feature>
<feature type="signal peptide" evidence="2">
    <location>
        <begin position="1"/>
        <end position="24"/>
    </location>
</feature>
<dbReference type="HOGENOM" id="CLU_076355_0_0_11"/>
<gene>
    <name evidence="3" type="ORF">V525_07475</name>
</gene>
<keyword evidence="2" id="KW-0732">Signal</keyword>
<feature type="chain" id="PRO_5004919096" evidence="2">
    <location>
        <begin position="25"/>
        <end position="286"/>
    </location>
</feature>
<keyword evidence="4" id="KW-1185">Reference proteome</keyword>
<dbReference type="EMBL" id="AYXO01000012">
    <property type="protein sequence ID" value="ETA07194.1"/>
    <property type="molecule type" value="Genomic_DNA"/>
</dbReference>
<evidence type="ECO:0000256" key="2">
    <source>
        <dbReference type="SAM" id="SignalP"/>
    </source>
</evidence>
<organism evidence="3 4">
    <name type="scientific">Gordonia alkanivorans CGMCC 6845</name>
    <dbReference type="NCBI Taxonomy" id="1423140"/>
    <lineage>
        <taxon>Bacteria</taxon>
        <taxon>Bacillati</taxon>
        <taxon>Actinomycetota</taxon>
        <taxon>Actinomycetes</taxon>
        <taxon>Mycobacteriales</taxon>
        <taxon>Gordoniaceae</taxon>
        <taxon>Gordonia</taxon>
    </lineage>
</organism>
<dbReference type="Proteomes" id="UP000035035">
    <property type="component" value="Unassembled WGS sequence"/>
</dbReference>
<evidence type="ECO:0000313" key="3">
    <source>
        <dbReference type="EMBL" id="ETA07194.1"/>
    </source>
</evidence>
<evidence type="ECO:0000313" key="4">
    <source>
        <dbReference type="Proteomes" id="UP000035035"/>
    </source>
</evidence>
<dbReference type="PROSITE" id="PS51257">
    <property type="entry name" value="PROKAR_LIPOPROTEIN"/>
    <property type="match status" value="1"/>
</dbReference>